<dbReference type="Proteomes" id="UP000046395">
    <property type="component" value="Unassembled WGS sequence"/>
</dbReference>
<evidence type="ECO:0000313" key="2">
    <source>
        <dbReference type="WBParaSite" id="TMUE_3000014145.1"/>
    </source>
</evidence>
<name>A0A5S6R3R9_TRIMR</name>
<dbReference type="AlphaFoldDB" id="A0A5S6R3R9"/>
<evidence type="ECO:0000313" key="1">
    <source>
        <dbReference type="Proteomes" id="UP000046395"/>
    </source>
</evidence>
<protein>
    <submittedName>
        <fullName evidence="2">Uncharacterized protein</fullName>
    </submittedName>
</protein>
<reference evidence="2" key="1">
    <citation type="submission" date="2019-12" db="UniProtKB">
        <authorList>
            <consortium name="WormBaseParasite"/>
        </authorList>
    </citation>
    <scope>IDENTIFICATION</scope>
</reference>
<organism evidence="1 2">
    <name type="scientific">Trichuris muris</name>
    <name type="common">Mouse whipworm</name>
    <dbReference type="NCBI Taxonomy" id="70415"/>
    <lineage>
        <taxon>Eukaryota</taxon>
        <taxon>Metazoa</taxon>
        <taxon>Ecdysozoa</taxon>
        <taxon>Nematoda</taxon>
        <taxon>Enoplea</taxon>
        <taxon>Dorylaimia</taxon>
        <taxon>Trichinellida</taxon>
        <taxon>Trichuridae</taxon>
        <taxon>Trichuris</taxon>
    </lineage>
</organism>
<keyword evidence="1" id="KW-1185">Reference proteome</keyword>
<accession>A0A5S6R3R9</accession>
<dbReference type="WBParaSite" id="TMUE_3000014145.1">
    <property type="protein sequence ID" value="TMUE_3000014145.1"/>
    <property type="gene ID" value="WBGene00302140"/>
</dbReference>
<sequence>MARPVQYSEPMFSRGFNETTRGGHCLNAVRRARFPTWLALSLHPRCPSKLLFIRRRFSTPLPIFCSLSAMLNMLFRHRTSGLRTSRAFRIREDSQGSTVLSGDAFVR</sequence>
<proteinExistence type="predicted"/>